<protein>
    <submittedName>
        <fullName evidence="3">Uncharacterized protein</fullName>
    </submittedName>
</protein>
<dbReference type="EMBL" id="JBEDNQ010000010">
    <property type="protein sequence ID" value="MEQ3553386.1"/>
    <property type="molecule type" value="Genomic_DNA"/>
</dbReference>
<feature type="compositionally biased region" description="Low complexity" evidence="1">
    <location>
        <begin position="151"/>
        <end position="161"/>
    </location>
</feature>
<evidence type="ECO:0000313" key="4">
    <source>
        <dbReference type="Proteomes" id="UP001494902"/>
    </source>
</evidence>
<feature type="region of interest" description="Disordered" evidence="1">
    <location>
        <begin position="151"/>
        <end position="189"/>
    </location>
</feature>
<feature type="transmembrane region" description="Helical" evidence="2">
    <location>
        <begin position="33"/>
        <end position="50"/>
    </location>
</feature>
<gene>
    <name evidence="3" type="ORF">WIS52_23190</name>
</gene>
<dbReference type="Proteomes" id="UP001494902">
    <property type="component" value="Unassembled WGS sequence"/>
</dbReference>
<name>A0ABV1KGS9_9PSEU</name>
<organism evidence="3 4">
    <name type="scientific">Pseudonocardia nematodicida</name>
    <dbReference type="NCBI Taxonomy" id="1206997"/>
    <lineage>
        <taxon>Bacteria</taxon>
        <taxon>Bacillati</taxon>
        <taxon>Actinomycetota</taxon>
        <taxon>Actinomycetes</taxon>
        <taxon>Pseudonocardiales</taxon>
        <taxon>Pseudonocardiaceae</taxon>
        <taxon>Pseudonocardia</taxon>
    </lineage>
</organism>
<evidence type="ECO:0000256" key="2">
    <source>
        <dbReference type="SAM" id="Phobius"/>
    </source>
</evidence>
<keyword evidence="2" id="KW-1133">Transmembrane helix</keyword>
<evidence type="ECO:0000313" key="3">
    <source>
        <dbReference type="EMBL" id="MEQ3553386.1"/>
    </source>
</evidence>
<evidence type="ECO:0000256" key="1">
    <source>
        <dbReference type="SAM" id="MobiDB-lite"/>
    </source>
</evidence>
<feature type="transmembrane region" description="Helical" evidence="2">
    <location>
        <begin position="56"/>
        <end position="74"/>
    </location>
</feature>
<reference evidence="3 4" key="1">
    <citation type="submission" date="2024-03" db="EMBL/GenBank/DDBJ databases">
        <title>Draft genome sequence of Pseudonocardia nematodicida JCM 31783.</title>
        <authorList>
            <person name="Butdee W."/>
            <person name="Duangmal K."/>
        </authorList>
    </citation>
    <scope>NUCLEOTIDE SEQUENCE [LARGE SCALE GENOMIC DNA]</scope>
    <source>
        <strain evidence="3 4">JCM 31783</strain>
    </source>
</reference>
<comment type="caution">
    <text evidence="3">The sequence shown here is derived from an EMBL/GenBank/DDBJ whole genome shotgun (WGS) entry which is preliminary data.</text>
</comment>
<proteinExistence type="predicted"/>
<accession>A0ABV1KGS9</accession>
<keyword evidence="4" id="KW-1185">Reference proteome</keyword>
<feature type="compositionally biased region" description="Low complexity" evidence="1">
    <location>
        <begin position="170"/>
        <end position="182"/>
    </location>
</feature>
<keyword evidence="2" id="KW-0812">Transmembrane</keyword>
<dbReference type="RefSeq" id="WP_349300455.1">
    <property type="nucleotide sequence ID" value="NZ_JBEDNQ010000010.1"/>
</dbReference>
<sequence>MADHIHVNVNVSQTNAAGSEPPAEPPNLSFGRYLLIVIGVLIAIGVVAELGENSPAAGALVVLGAIGAAFYLMLGRIRAHKDEQRALADARLAVAHATATRTDIESRATADAAGGCMWCGLRDAHRAENGHPVHPRDWHALEVEEAVRAATGAAPAARSSGLPAVPPQMTESSSTLPSRSTPPGSPADAGLLAQLRYSDTGECLWCGSPVEHRTETGRVIHPARFHQAEYEAERDRH</sequence>
<keyword evidence="2" id="KW-0472">Membrane</keyword>